<sequence length="169" mass="19257">MQTTVFLFHPHFEESRVNHTLADALDEPVTVRNLYQLYPDFKIDVPTEQKVLAQTDRIVLQFPMYWYSTPALLKQWEDDVLTYGWAYGTNGNALHGKELLIAVSPGADNYGKDQFARYTITKLLRPLQATSRLIGTNYLKPFVTIGASMISDDALAQQAQRYATYGVDF</sequence>
<evidence type="ECO:0000259" key="2">
    <source>
        <dbReference type="Pfam" id="PF02525"/>
    </source>
</evidence>
<dbReference type="PANTHER" id="PTHR47307:SF1">
    <property type="entry name" value="GLUTATHIONE-REGULATED POTASSIUM-EFFLUX SYSTEM ANCILLARY PROTEIN KEFG"/>
    <property type="match status" value="1"/>
</dbReference>
<dbReference type="SUPFAM" id="SSF52218">
    <property type="entry name" value="Flavoproteins"/>
    <property type="match status" value="1"/>
</dbReference>
<organism evidence="3 4">
    <name type="scientific">Levilactobacillus suantsaii</name>
    <dbReference type="NCBI Taxonomy" id="2292255"/>
    <lineage>
        <taxon>Bacteria</taxon>
        <taxon>Bacillati</taxon>
        <taxon>Bacillota</taxon>
        <taxon>Bacilli</taxon>
        <taxon>Lactobacillales</taxon>
        <taxon>Lactobacillaceae</taxon>
        <taxon>Levilactobacillus</taxon>
    </lineage>
</organism>
<evidence type="ECO:0000256" key="1">
    <source>
        <dbReference type="ARBA" id="ARBA00023002"/>
    </source>
</evidence>
<accession>A0A4Q0VIG1</accession>
<dbReference type="Proteomes" id="UP000290602">
    <property type="component" value="Unassembled WGS sequence"/>
</dbReference>
<dbReference type="AlphaFoldDB" id="A0A4Q0VIG1"/>
<dbReference type="PANTHER" id="PTHR47307">
    <property type="entry name" value="GLUTATHIONE-REGULATED POTASSIUM-EFFLUX SYSTEM ANCILLARY PROTEIN KEFG"/>
    <property type="match status" value="1"/>
</dbReference>
<evidence type="ECO:0000313" key="3">
    <source>
        <dbReference type="EMBL" id="RXI78973.1"/>
    </source>
</evidence>
<feature type="domain" description="Flavodoxin-like fold" evidence="2">
    <location>
        <begin position="1"/>
        <end position="164"/>
    </location>
</feature>
<protein>
    <submittedName>
        <fullName evidence="3">Flavodoxin family protein</fullName>
    </submittedName>
</protein>
<dbReference type="InterPro" id="IPR003680">
    <property type="entry name" value="Flavodoxin_fold"/>
</dbReference>
<reference evidence="3 4" key="1">
    <citation type="submission" date="2018-08" db="EMBL/GenBank/DDBJ databases">
        <title>Lactobacillus suantsai sp. nov., isolated from traditional fermented suan-tsai in Taiwan.</title>
        <authorList>
            <person name="Huang C.-H."/>
        </authorList>
    </citation>
    <scope>NUCLEOTIDE SEQUENCE [LARGE SCALE GENOMIC DNA]</scope>
    <source>
        <strain evidence="3 4">BCRC 12945</strain>
    </source>
</reference>
<evidence type="ECO:0000313" key="4">
    <source>
        <dbReference type="Proteomes" id="UP000290602"/>
    </source>
</evidence>
<name>A0A4Q0VIG1_9LACO</name>
<dbReference type="Pfam" id="PF02525">
    <property type="entry name" value="Flavodoxin_2"/>
    <property type="match status" value="1"/>
</dbReference>
<keyword evidence="1" id="KW-0560">Oxidoreductase</keyword>
<dbReference type="GO" id="GO:0009055">
    <property type="term" value="F:electron transfer activity"/>
    <property type="evidence" value="ECO:0007669"/>
    <property type="project" value="TreeGrafter"/>
</dbReference>
<dbReference type="EMBL" id="QXIL01000007">
    <property type="protein sequence ID" value="RXI78973.1"/>
    <property type="molecule type" value="Genomic_DNA"/>
</dbReference>
<dbReference type="GO" id="GO:0003955">
    <property type="term" value="F:NAD(P)H dehydrogenase (quinone) activity"/>
    <property type="evidence" value="ECO:0007669"/>
    <property type="project" value="TreeGrafter"/>
</dbReference>
<dbReference type="RefSeq" id="WP_129032346.1">
    <property type="nucleotide sequence ID" value="NZ_QXIL01000007.1"/>
</dbReference>
<proteinExistence type="predicted"/>
<keyword evidence="4" id="KW-1185">Reference proteome</keyword>
<dbReference type="GO" id="GO:0010181">
    <property type="term" value="F:FMN binding"/>
    <property type="evidence" value="ECO:0007669"/>
    <property type="project" value="TreeGrafter"/>
</dbReference>
<dbReference type="OrthoDB" id="9798454at2"/>
<dbReference type="InterPro" id="IPR046980">
    <property type="entry name" value="KefG/KefF"/>
</dbReference>
<dbReference type="InterPro" id="IPR029039">
    <property type="entry name" value="Flavoprotein-like_sf"/>
</dbReference>
<dbReference type="Gene3D" id="3.40.50.360">
    <property type="match status" value="1"/>
</dbReference>
<gene>
    <name evidence="3" type="ORF">DXH47_05545</name>
</gene>
<comment type="caution">
    <text evidence="3">The sequence shown here is derived from an EMBL/GenBank/DDBJ whole genome shotgun (WGS) entry which is preliminary data.</text>
</comment>